<organism evidence="4 5">
    <name type="scientific">Pelatocladus maniniholoensis HA4357-MV3</name>
    <dbReference type="NCBI Taxonomy" id="1117104"/>
    <lineage>
        <taxon>Bacteria</taxon>
        <taxon>Bacillati</taxon>
        <taxon>Cyanobacteriota</taxon>
        <taxon>Cyanophyceae</taxon>
        <taxon>Nostocales</taxon>
        <taxon>Nostocaceae</taxon>
        <taxon>Pelatocladus</taxon>
    </lineage>
</organism>
<dbReference type="Pfam" id="PF25173">
    <property type="entry name" value="Beta-prop_WDR3_1st"/>
    <property type="match status" value="1"/>
</dbReference>
<dbReference type="InterPro" id="IPR001680">
    <property type="entry name" value="WD40_rpt"/>
</dbReference>
<keyword evidence="1 3" id="KW-0853">WD repeat</keyword>
<evidence type="ECO:0000256" key="2">
    <source>
        <dbReference type="ARBA" id="ARBA00022737"/>
    </source>
</evidence>
<keyword evidence="2" id="KW-0677">Repeat</keyword>
<dbReference type="PANTHER" id="PTHR19879">
    <property type="entry name" value="TRANSCRIPTION INITIATION FACTOR TFIID"/>
    <property type="match status" value="1"/>
</dbReference>
<accession>A0A9E3LUU3</accession>
<dbReference type="InterPro" id="IPR015943">
    <property type="entry name" value="WD40/YVTN_repeat-like_dom_sf"/>
</dbReference>
<dbReference type="PROSITE" id="PS00678">
    <property type="entry name" value="WD_REPEATS_1"/>
    <property type="match status" value="2"/>
</dbReference>
<dbReference type="CDD" id="cd00200">
    <property type="entry name" value="WD40"/>
    <property type="match status" value="1"/>
</dbReference>
<proteinExistence type="predicted"/>
<feature type="repeat" description="WD" evidence="3">
    <location>
        <begin position="205"/>
        <end position="253"/>
    </location>
</feature>
<dbReference type="SUPFAM" id="SSF50978">
    <property type="entry name" value="WD40 repeat-like"/>
    <property type="match status" value="1"/>
</dbReference>
<evidence type="ECO:0000256" key="1">
    <source>
        <dbReference type="ARBA" id="ARBA00022574"/>
    </source>
</evidence>
<dbReference type="EMBL" id="JAHHHW010000104">
    <property type="protein sequence ID" value="MBW4433380.1"/>
    <property type="molecule type" value="Genomic_DNA"/>
</dbReference>
<protein>
    <submittedName>
        <fullName evidence="4">WD40 repeat domain-containing protein</fullName>
    </submittedName>
</protein>
<reference evidence="4" key="1">
    <citation type="submission" date="2021-05" db="EMBL/GenBank/DDBJ databases">
        <authorList>
            <person name="Pietrasiak N."/>
            <person name="Ward R."/>
            <person name="Stajich J.E."/>
            <person name="Kurbessoian T."/>
        </authorList>
    </citation>
    <scope>NUCLEOTIDE SEQUENCE</scope>
    <source>
        <strain evidence="4">HA4357-MV3</strain>
    </source>
</reference>
<sequence>MFSLSHVSNVFSALPKTPASSLEYELEKVAGSSDASALLPSLQQNSHYVEAPTLTDTSAVFQSTSLPKSKKFRCIHTFACKSQAIALSPDGKMLASGSSFIKLWNLETGRIVCTLKGNTGILKSIAFSPDCKTLASCGLSQTIELWDLETGKIIQQFTGKSYGVNSITFSPDGQILASGDRGRSVQLWNLTTGKAVRTSCGHLPVMEHGDWVNSVTISPLFPCQEELGGILASGSHDKTIKLWSLNTKQAIATLKGHLSLVYAVAFSRNGQILASGSADKTIKLWDLKTKEEICTLAGHGDEVYSLAFSRDGQILASGSADKTIKLWDLKTKEEICTLAGHGDEVYSLAFSRNGQILASSSADGTLRIWLCE</sequence>
<dbReference type="PRINTS" id="PR00320">
    <property type="entry name" value="GPROTEINBRPT"/>
</dbReference>
<dbReference type="PROSITE" id="PS50082">
    <property type="entry name" value="WD_REPEATS_2"/>
    <property type="match status" value="6"/>
</dbReference>
<reference evidence="4" key="2">
    <citation type="journal article" date="2022" name="Microbiol. Resour. Announc.">
        <title>Metagenome Sequencing to Explore Phylogenomics of Terrestrial Cyanobacteria.</title>
        <authorList>
            <person name="Ward R.D."/>
            <person name="Stajich J.E."/>
            <person name="Johansen J.R."/>
            <person name="Huntemann M."/>
            <person name="Clum A."/>
            <person name="Foster B."/>
            <person name="Foster B."/>
            <person name="Roux S."/>
            <person name="Palaniappan K."/>
            <person name="Varghese N."/>
            <person name="Mukherjee S."/>
            <person name="Reddy T.B.K."/>
            <person name="Daum C."/>
            <person name="Copeland A."/>
            <person name="Chen I.A."/>
            <person name="Ivanova N.N."/>
            <person name="Kyrpides N.C."/>
            <person name="Shapiro N."/>
            <person name="Eloe-Fadrosh E.A."/>
            <person name="Pietrasiak N."/>
        </authorList>
    </citation>
    <scope>NUCLEOTIDE SEQUENCE</scope>
    <source>
        <strain evidence="4">HA4357-MV3</strain>
    </source>
</reference>
<comment type="caution">
    <text evidence="4">The sequence shown here is derived from an EMBL/GenBank/DDBJ whole genome shotgun (WGS) entry which is preliminary data.</text>
</comment>
<gene>
    <name evidence="4" type="ORF">KME28_17065</name>
</gene>
<feature type="repeat" description="WD" evidence="3">
    <location>
        <begin position="115"/>
        <end position="156"/>
    </location>
</feature>
<dbReference type="SMART" id="SM00320">
    <property type="entry name" value="WD40"/>
    <property type="match status" value="7"/>
</dbReference>
<evidence type="ECO:0000256" key="3">
    <source>
        <dbReference type="PROSITE-ProRule" id="PRU00221"/>
    </source>
</evidence>
<dbReference type="PROSITE" id="PS50294">
    <property type="entry name" value="WD_REPEATS_REGION"/>
    <property type="match status" value="5"/>
</dbReference>
<feature type="repeat" description="WD" evidence="3">
    <location>
        <begin position="254"/>
        <end position="295"/>
    </location>
</feature>
<feature type="repeat" description="WD" evidence="3">
    <location>
        <begin position="157"/>
        <end position="198"/>
    </location>
</feature>
<dbReference type="Pfam" id="PF00400">
    <property type="entry name" value="WD40"/>
    <property type="match status" value="3"/>
</dbReference>
<dbReference type="InterPro" id="IPR036322">
    <property type="entry name" value="WD40_repeat_dom_sf"/>
</dbReference>
<dbReference type="PANTHER" id="PTHR19879:SF9">
    <property type="entry name" value="TRANSCRIPTION INITIATION FACTOR TFIID SUBUNIT 5"/>
    <property type="match status" value="1"/>
</dbReference>
<dbReference type="Gene3D" id="2.130.10.10">
    <property type="entry name" value="YVTN repeat-like/Quinoprotein amine dehydrogenase"/>
    <property type="match status" value="3"/>
</dbReference>
<dbReference type="Proteomes" id="UP000813215">
    <property type="component" value="Unassembled WGS sequence"/>
</dbReference>
<feature type="repeat" description="WD" evidence="3">
    <location>
        <begin position="338"/>
        <end position="372"/>
    </location>
</feature>
<evidence type="ECO:0000313" key="5">
    <source>
        <dbReference type="Proteomes" id="UP000813215"/>
    </source>
</evidence>
<name>A0A9E3LUU3_9NOST</name>
<dbReference type="InterPro" id="IPR019775">
    <property type="entry name" value="WD40_repeat_CS"/>
</dbReference>
<evidence type="ECO:0000313" key="4">
    <source>
        <dbReference type="EMBL" id="MBW4433380.1"/>
    </source>
</evidence>
<dbReference type="InterPro" id="IPR020472">
    <property type="entry name" value="WD40_PAC1"/>
</dbReference>
<dbReference type="AlphaFoldDB" id="A0A9E3LUU3"/>
<feature type="repeat" description="WD" evidence="3">
    <location>
        <begin position="296"/>
        <end position="337"/>
    </location>
</feature>